<name>W2NR97_PHYNI</name>
<accession>W2NR97</accession>
<protein>
    <submittedName>
        <fullName evidence="1">Uncharacterized protein</fullName>
    </submittedName>
</protein>
<dbReference type="AlphaFoldDB" id="W2NR97"/>
<organism evidence="1">
    <name type="scientific">Phytophthora nicotianae</name>
    <name type="common">Potato buckeye rot agent</name>
    <name type="synonym">Phytophthora parasitica</name>
    <dbReference type="NCBI Taxonomy" id="4792"/>
    <lineage>
        <taxon>Eukaryota</taxon>
        <taxon>Sar</taxon>
        <taxon>Stramenopiles</taxon>
        <taxon>Oomycota</taxon>
        <taxon>Peronosporomycetes</taxon>
        <taxon>Peronosporales</taxon>
        <taxon>Peronosporaceae</taxon>
        <taxon>Phytophthora</taxon>
    </lineage>
</organism>
<reference evidence="1" key="1">
    <citation type="submission" date="2013-11" db="EMBL/GenBank/DDBJ databases">
        <title>The Genome Sequence of Phytophthora parasitica IAC_01/95.</title>
        <authorList>
            <consortium name="The Broad Institute Genomics Platform"/>
            <person name="Russ C."/>
            <person name="Tyler B."/>
            <person name="Panabieres F."/>
            <person name="Shan W."/>
            <person name="Tripathy S."/>
            <person name="Grunwald N."/>
            <person name="Machado M."/>
            <person name="Johnson C.S."/>
            <person name="Arredondo F."/>
            <person name="Hong C."/>
            <person name="Coffey M."/>
            <person name="Young S.K."/>
            <person name="Zeng Q."/>
            <person name="Gargeya S."/>
            <person name="Fitzgerald M."/>
            <person name="Abouelleil A."/>
            <person name="Alvarado L."/>
            <person name="Chapman S.B."/>
            <person name="Gainer-Dewar J."/>
            <person name="Goldberg J."/>
            <person name="Griggs A."/>
            <person name="Gujja S."/>
            <person name="Hansen M."/>
            <person name="Howarth C."/>
            <person name="Imamovic A."/>
            <person name="Ireland A."/>
            <person name="Larimer J."/>
            <person name="McCowan C."/>
            <person name="Murphy C."/>
            <person name="Pearson M."/>
            <person name="Poon T.W."/>
            <person name="Priest M."/>
            <person name="Roberts A."/>
            <person name="Saif S."/>
            <person name="Shea T."/>
            <person name="Sykes S."/>
            <person name="Wortman J."/>
            <person name="Nusbaum C."/>
            <person name="Birren B."/>
        </authorList>
    </citation>
    <scope>NUCLEOTIDE SEQUENCE [LARGE SCALE GENOMIC DNA]</scope>
    <source>
        <strain evidence="1">IAC_01/95</strain>
    </source>
</reference>
<evidence type="ECO:0000313" key="1">
    <source>
        <dbReference type="EMBL" id="ETM50478.1"/>
    </source>
</evidence>
<dbReference type="Proteomes" id="UP000054532">
    <property type="component" value="Unassembled WGS sequence"/>
</dbReference>
<sequence>MVLLRVTAPTQHVKGKQHLRAEEALIATSVTKMLVISSWGEWWLAFP</sequence>
<dbReference type="EMBL" id="KI691984">
    <property type="protein sequence ID" value="ETM50478.1"/>
    <property type="molecule type" value="Genomic_DNA"/>
</dbReference>
<proteinExistence type="predicted"/>
<gene>
    <name evidence="1" type="ORF">L914_05489</name>
</gene>